<dbReference type="InterPro" id="IPR000620">
    <property type="entry name" value="EamA_dom"/>
</dbReference>
<feature type="transmembrane region" description="Helical" evidence="7">
    <location>
        <begin position="7"/>
        <end position="27"/>
    </location>
</feature>
<dbReference type="InterPro" id="IPR050638">
    <property type="entry name" value="AA-Vitamin_Transporters"/>
</dbReference>
<keyword evidence="5 7" id="KW-1133">Transmembrane helix</keyword>
<feature type="transmembrane region" description="Helical" evidence="7">
    <location>
        <begin position="153"/>
        <end position="169"/>
    </location>
</feature>
<accession>A0A7H8Q8B4</accession>
<dbReference type="PANTHER" id="PTHR32322:SF18">
    <property type="entry name" value="S-ADENOSYLMETHIONINE_S-ADENOSYLHOMOCYSTEINE TRANSPORTER"/>
    <property type="match status" value="1"/>
</dbReference>
<feature type="transmembrane region" description="Helical" evidence="7">
    <location>
        <begin position="215"/>
        <end position="234"/>
    </location>
</feature>
<reference evidence="9 10" key="1">
    <citation type="submission" date="2020-04" db="EMBL/GenBank/DDBJ databases">
        <authorList>
            <person name="Pajer P."/>
            <person name="Broz P."/>
        </authorList>
    </citation>
    <scope>NUCLEOTIDE SEQUENCE [LARGE SCALE GENOMIC DNA]</scope>
    <source>
        <strain evidence="10">NRL-ATB46093</strain>
    </source>
</reference>
<keyword evidence="3" id="KW-1003">Cell membrane</keyword>
<feature type="transmembrane region" description="Helical" evidence="7">
    <location>
        <begin position="39"/>
        <end position="58"/>
    </location>
</feature>
<feature type="domain" description="EamA" evidence="8">
    <location>
        <begin position="151"/>
        <end position="286"/>
    </location>
</feature>
<dbReference type="PANTHER" id="PTHR32322">
    <property type="entry name" value="INNER MEMBRANE TRANSPORTER"/>
    <property type="match status" value="1"/>
</dbReference>
<dbReference type="RefSeq" id="WP_176294275.1">
    <property type="nucleotide sequence ID" value="NZ_CP051177.1"/>
</dbReference>
<feature type="transmembrane region" description="Helical" evidence="7">
    <location>
        <begin position="181"/>
        <end position="200"/>
    </location>
</feature>
<keyword evidence="10" id="KW-1185">Reference proteome</keyword>
<proteinExistence type="inferred from homology"/>
<comment type="subcellular location">
    <subcellularLocation>
        <location evidence="1">Cell membrane</location>
        <topology evidence="1">Multi-pass membrane protein</topology>
    </subcellularLocation>
</comment>
<evidence type="ECO:0000256" key="5">
    <source>
        <dbReference type="ARBA" id="ARBA00022989"/>
    </source>
</evidence>
<dbReference type="GO" id="GO:0005886">
    <property type="term" value="C:plasma membrane"/>
    <property type="evidence" value="ECO:0007669"/>
    <property type="project" value="UniProtKB-SubCell"/>
</dbReference>
<reference evidence="10" key="2">
    <citation type="submission" date="2020-06" db="EMBL/GenBank/DDBJ databases">
        <title>Isolation of Planomicrobium glaciei.</title>
        <authorList>
            <person name="Malisova L."/>
            <person name="Safrankova R."/>
            <person name="Jakubu V."/>
            <person name="Spanelova P."/>
        </authorList>
    </citation>
    <scope>NUCLEOTIDE SEQUENCE [LARGE SCALE GENOMIC DNA]</scope>
    <source>
        <strain evidence="10">NRL-ATB46093</strain>
    </source>
</reference>
<organism evidence="9 10">
    <name type="scientific">Planococcus glaciei</name>
    <dbReference type="NCBI Taxonomy" id="459472"/>
    <lineage>
        <taxon>Bacteria</taxon>
        <taxon>Bacillati</taxon>
        <taxon>Bacillota</taxon>
        <taxon>Bacilli</taxon>
        <taxon>Bacillales</taxon>
        <taxon>Caryophanaceae</taxon>
        <taxon>Planococcus</taxon>
    </lineage>
</organism>
<keyword evidence="4 7" id="KW-0812">Transmembrane</keyword>
<feature type="transmembrane region" description="Helical" evidence="7">
    <location>
        <begin position="96"/>
        <end position="115"/>
    </location>
</feature>
<evidence type="ECO:0000256" key="1">
    <source>
        <dbReference type="ARBA" id="ARBA00004651"/>
    </source>
</evidence>
<evidence type="ECO:0000256" key="4">
    <source>
        <dbReference type="ARBA" id="ARBA00022692"/>
    </source>
</evidence>
<keyword evidence="6 7" id="KW-0472">Membrane</keyword>
<evidence type="ECO:0000256" key="6">
    <source>
        <dbReference type="ARBA" id="ARBA00023136"/>
    </source>
</evidence>
<dbReference type="EMBL" id="CP051177">
    <property type="protein sequence ID" value="QKX50209.1"/>
    <property type="molecule type" value="Genomic_DNA"/>
</dbReference>
<evidence type="ECO:0000313" key="10">
    <source>
        <dbReference type="Proteomes" id="UP000509222"/>
    </source>
</evidence>
<evidence type="ECO:0000256" key="7">
    <source>
        <dbReference type="SAM" id="Phobius"/>
    </source>
</evidence>
<evidence type="ECO:0000256" key="2">
    <source>
        <dbReference type="ARBA" id="ARBA00007362"/>
    </source>
</evidence>
<evidence type="ECO:0000259" key="8">
    <source>
        <dbReference type="Pfam" id="PF00892"/>
    </source>
</evidence>
<dbReference type="SUPFAM" id="SSF103481">
    <property type="entry name" value="Multidrug resistance efflux transporter EmrE"/>
    <property type="match status" value="2"/>
</dbReference>
<gene>
    <name evidence="9" type="ORF">HF394_06175</name>
</gene>
<feature type="transmembrane region" description="Helical" evidence="7">
    <location>
        <begin position="271"/>
        <end position="295"/>
    </location>
</feature>
<dbReference type="AlphaFoldDB" id="A0A7H8Q8B4"/>
<dbReference type="Pfam" id="PF00892">
    <property type="entry name" value="EamA"/>
    <property type="match status" value="2"/>
</dbReference>
<feature type="transmembrane region" description="Helical" evidence="7">
    <location>
        <begin position="246"/>
        <end position="265"/>
    </location>
</feature>
<feature type="transmembrane region" description="Helical" evidence="7">
    <location>
        <begin position="70"/>
        <end position="90"/>
    </location>
</feature>
<sequence>MNNFRLYILLVMIMFAWGMNVPAMKYLTSQMGPVTMTSLRIFLAGVTVFAILAVFKMIRKPAKGEWRLVMVAAALNVVAHHYLISIGISLTSGTNSGLIIGTSPIMTAVFSLLLLKLSPSKWQWLGFVLGFAGVTATVLAGNAETSAGSVGDLYILLAIVAQVLSFMVISKASKTLDPRLLTAYMFVFGSIGIFFISLLQEPGEWRRFAEMEPKFWAILVGSGIIATALGHMLYNHAIGEVGPSKAAIFINLNTFFALLGSAWFLGETITYHHMVGFVVIALGVLFGSGTAEELWRMRIRSAKR</sequence>
<dbReference type="InterPro" id="IPR037185">
    <property type="entry name" value="EmrE-like"/>
</dbReference>
<feature type="domain" description="EamA" evidence="8">
    <location>
        <begin position="7"/>
        <end position="137"/>
    </location>
</feature>
<feature type="transmembrane region" description="Helical" evidence="7">
    <location>
        <begin position="122"/>
        <end position="141"/>
    </location>
</feature>
<evidence type="ECO:0000256" key="3">
    <source>
        <dbReference type="ARBA" id="ARBA00022475"/>
    </source>
</evidence>
<protein>
    <submittedName>
        <fullName evidence="9">DMT family transporter</fullName>
    </submittedName>
</protein>
<name>A0A7H8Q8B4_9BACL</name>
<comment type="similarity">
    <text evidence="2">Belongs to the EamA transporter family.</text>
</comment>
<dbReference type="Proteomes" id="UP000509222">
    <property type="component" value="Chromosome"/>
</dbReference>
<evidence type="ECO:0000313" key="9">
    <source>
        <dbReference type="EMBL" id="QKX50209.1"/>
    </source>
</evidence>